<dbReference type="GO" id="GO:0003677">
    <property type="term" value="F:DNA binding"/>
    <property type="evidence" value="ECO:0007669"/>
    <property type="project" value="UniProtKB-KW"/>
</dbReference>
<dbReference type="PANTHER" id="PTHR43537">
    <property type="entry name" value="TRANSCRIPTIONAL REGULATOR, GNTR FAMILY"/>
    <property type="match status" value="1"/>
</dbReference>
<evidence type="ECO:0000256" key="1">
    <source>
        <dbReference type="ARBA" id="ARBA00023015"/>
    </source>
</evidence>
<evidence type="ECO:0000313" key="6">
    <source>
        <dbReference type="Proteomes" id="UP000237749"/>
    </source>
</evidence>
<keyword evidence="3" id="KW-0804">Transcription</keyword>
<evidence type="ECO:0000256" key="2">
    <source>
        <dbReference type="ARBA" id="ARBA00023125"/>
    </source>
</evidence>
<comment type="caution">
    <text evidence="5">The sequence shown here is derived from an EMBL/GenBank/DDBJ whole genome shotgun (WGS) entry which is preliminary data.</text>
</comment>
<evidence type="ECO:0000313" key="5">
    <source>
        <dbReference type="EMBL" id="PPK83439.1"/>
    </source>
</evidence>
<dbReference type="PRINTS" id="PR00035">
    <property type="entry name" value="HTHGNTR"/>
</dbReference>
<keyword evidence="2 5" id="KW-0238">DNA-binding</keyword>
<dbReference type="InterPro" id="IPR036390">
    <property type="entry name" value="WH_DNA-bd_sf"/>
</dbReference>
<dbReference type="Gene3D" id="1.10.10.10">
    <property type="entry name" value="Winged helix-like DNA-binding domain superfamily/Winged helix DNA-binding domain"/>
    <property type="match status" value="1"/>
</dbReference>
<dbReference type="InterPro" id="IPR008920">
    <property type="entry name" value="TF_FadR/GntR_C"/>
</dbReference>
<dbReference type="GO" id="GO:0003700">
    <property type="term" value="F:DNA-binding transcription factor activity"/>
    <property type="evidence" value="ECO:0007669"/>
    <property type="project" value="InterPro"/>
</dbReference>
<dbReference type="PROSITE" id="PS50949">
    <property type="entry name" value="HTH_GNTR"/>
    <property type="match status" value="1"/>
</dbReference>
<dbReference type="EMBL" id="PTJA01000001">
    <property type="protein sequence ID" value="PPK83439.1"/>
    <property type="molecule type" value="Genomic_DNA"/>
</dbReference>
<dbReference type="InterPro" id="IPR011711">
    <property type="entry name" value="GntR_C"/>
</dbReference>
<dbReference type="Pfam" id="PF00392">
    <property type="entry name" value="GntR"/>
    <property type="match status" value="1"/>
</dbReference>
<feature type="domain" description="HTH gntR-type" evidence="4">
    <location>
        <begin position="11"/>
        <end position="79"/>
    </location>
</feature>
<keyword evidence="1" id="KW-0805">Transcription regulation</keyword>
<reference evidence="5 6" key="1">
    <citation type="submission" date="2018-02" db="EMBL/GenBank/DDBJ databases">
        <title>Genomic Encyclopedia of Archaeal and Bacterial Type Strains, Phase II (KMG-II): from individual species to whole genera.</title>
        <authorList>
            <person name="Goeker M."/>
        </authorList>
    </citation>
    <scope>NUCLEOTIDE SEQUENCE [LARGE SCALE GENOMIC DNA]</scope>
    <source>
        <strain evidence="5 6">DSM 3808</strain>
    </source>
</reference>
<dbReference type="CDD" id="cd07377">
    <property type="entry name" value="WHTH_GntR"/>
    <property type="match status" value="1"/>
</dbReference>
<evidence type="ECO:0000259" key="4">
    <source>
        <dbReference type="PROSITE" id="PS50949"/>
    </source>
</evidence>
<dbReference type="SMART" id="SM00895">
    <property type="entry name" value="FCD"/>
    <property type="match status" value="1"/>
</dbReference>
<dbReference type="SUPFAM" id="SSF48008">
    <property type="entry name" value="GntR ligand-binding domain-like"/>
    <property type="match status" value="1"/>
</dbReference>
<dbReference type="RefSeq" id="WP_104434221.1">
    <property type="nucleotide sequence ID" value="NZ_PTJA01000001.1"/>
</dbReference>
<gene>
    <name evidence="5" type="ORF">BXY41_101503</name>
</gene>
<dbReference type="OrthoDB" id="9799482at2"/>
<dbReference type="Proteomes" id="UP000237749">
    <property type="component" value="Unassembled WGS sequence"/>
</dbReference>
<sequence length="232" mass="25952">MSHEPENRTKQTLAEQVAEQILNDIVEKGLEIGAKIPNEFELAQEIGVGRGTIREAVKILVSREILTIRRGAGTFVSERQGLLDDPLGLSFLKDKTNLALDLLSVRLMLEPEIAALAAVNARPEQLKELEELKGKVEELIYRGEDHTHADILFHRQIAACSGNRVVEKLIPVINSSISLFVDLTNARLGQETIDTHREITDCIIRKDPEGARCAMYMHLTVNRRMLKSLEGN</sequence>
<organism evidence="5 6">
    <name type="scientific">Lacrimispora xylanisolvens</name>
    <dbReference type="NCBI Taxonomy" id="384636"/>
    <lineage>
        <taxon>Bacteria</taxon>
        <taxon>Bacillati</taxon>
        <taxon>Bacillota</taxon>
        <taxon>Clostridia</taxon>
        <taxon>Lachnospirales</taxon>
        <taxon>Lachnospiraceae</taxon>
        <taxon>Lacrimispora</taxon>
    </lineage>
</organism>
<dbReference type="AlphaFoldDB" id="A0A2S6HZ41"/>
<proteinExistence type="predicted"/>
<accession>A0A2S6HZ41</accession>
<dbReference type="Gene3D" id="1.20.120.530">
    <property type="entry name" value="GntR ligand-binding domain-like"/>
    <property type="match status" value="1"/>
</dbReference>
<dbReference type="SUPFAM" id="SSF46785">
    <property type="entry name" value="Winged helix' DNA-binding domain"/>
    <property type="match status" value="1"/>
</dbReference>
<protein>
    <submittedName>
        <fullName evidence="5">DNA-binding FadR family transcriptional regulator</fullName>
    </submittedName>
</protein>
<dbReference type="SMART" id="SM00345">
    <property type="entry name" value="HTH_GNTR"/>
    <property type="match status" value="1"/>
</dbReference>
<dbReference type="InterPro" id="IPR036388">
    <property type="entry name" value="WH-like_DNA-bd_sf"/>
</dbReference>
<name>A0A2S6HZ41_9FIRM</name>
<evidence type="ECO:0000256" key="3">
    <source>
        <dbReference type="ARBA" id="ARBA00023163"/>
    </source>
</evidence>
<dbReference type="Pfam" id="PF07729">
    <property type="entry name" value="FCD"/>
    <property type="match status" value="1"/>
</dbReference>
<keyword evidence="6" id="KW-1185">Reference proteome</keyword>
<dbReference type="PANTHER" id="PTHR43537:SF5">
    <property type="entry name" value="UXU OPERON TRANSCRIPTIONAL REGULATOR"/>
    <property type="match status" value="1"/>
</dbReference>
<dbReference type="InterPro" id="IPR000524">
    <property type="entry name" value="Tscrpt_reg_HTH_GntR"/>
</dbReference>